<keyword evidence="3 6" id="KW-1133">Transmembrane helix</keyword>
<feature type="transmembrane region" description="Helical" evidence="6">
    <location>
        <begin position="421"/>
        <end position="447"/>
    </location>
</feature>
<dbReference type="Proteomes" id="UP000478417">
    <property type="component" value="Unassembled WGS sequence"/>
</dbReference>
<dbReference type="SUPFAM" id="SSF54631">
    <property type="entry name" value="CBS-domain pair"/>
    <property type="match status" value="1"/>
</dbReference>
<dbReference type="InterPro" id="IPR036513">
    <property type="entry name" value="STAS_dom_sf"/>
</dbReference>
<feature type="domain" description="STAS" evidence="7">
    <location>
        <begin position="479"/>
        <end position="588"/>
    </location>
</feature>
<dbReference type="InterPro" id="IPR002645">
    <property type="entry name" value="STAS_dom"/>
</dbReference>
<evidence type="ECO:0000313" key="9">
    <source>
        <dbReference type="EMBL" id="NDV63571.1"/>
    </source>
</evidence>
<comment type="subcellular location">
    <subcellularLocation>
        <location evidence="1">Membrane</location>
        <topology evidence="1">Multi-pass membrane protein</topology>
    </subcellularLocation>
</comment>
<dbReference type="InterPro" id="IPR011547">
    <property type="entry name" value="SLC26A/SulP_dom"/>
</dbReference>
<sequence>MLSGLNDTRSGMTQPKFSLQFQIPSPSEMSRSLGGYLKSDLRHDAMAGATVAVMGVPQAMAYALIAGLPPVYGLYTSIVTCIIAALFGSSNHLVTGPTNALCMVILSLTAHLPAKYGISLVEIVFLLTFMTGLIQLAFGLLKMGGIVRYVSNSVVVGFTAGAGILIAVNQLKNIMGVSLEAHAERFHEVLLATLSLIPDANPRALFVGLFTMVVVVLLKKYYPKLPGALIGVVGAGLIAYFLGWHKVDLGAGRIDIVRDIQPITSQLNKFHLPDLIRHPNYELTRELGTGALALAILGLIEAASIARAVASASGQRLNFTREFIGQGTSNIVGSFFSGFAASGSFTRTAVCYQSGGRTRMAAIFSAIWTAVTLLLFAGFANYIPKASLAGLLVVIAYSMIDKDRLKLTWRSGANSRLVLGGTLASTLILPLEYAIFVGVFLAIVLLLRVTSTTDLTQLVQHPDSGFEEVPFNRAGPSEVVTVNMEGDLYFAAVEDLDYELARCLTPQTRVVVLRMKRLRAVGSTAMAILAHYYELLTERGIHLVACGIEDDLKRVMTGSGLRNKIGEQNIFYADNKLFQSTELALARAWSIVEMERRRRAKAGEERVPESSGVTASNLVSRKCIRFGNQHQLREAIWLMSEMYRRSTTYAAPPLFLQDNEGRLAGKLHAGVILHEMSGNLGDDPDSIKDDEELGRRLARSFSRPISELAETDVPLAQPGDSLVELLNKASKSRTTVLPVCDPERRILGLIDEAELMRALAKVLNLQDGSSRSSEDIKEVET</sequence>
<evidence type="ECO:0000256" key="3">
    <source>
        <dbReference type="ARBA" id="ARBA00022989"/>
    </source>
</evidence>
<dbReference type="CDD" id="cd07042">
    <property type="entry name" value="STAS_SulP_like_sulfate_transporter"/>
    <property type="match status" value="1"/>
</dbReference>
<feature type="transmembrane region" description="Helical" evidence="6">
    <location>
        <begin position="200"/>
        <end position="218"/>
    </location>
</feature>
<dbReference type="Gene3D" id="3.10.580.10">
    <property type="entry name" value="CBS-domain"/>
    <property type="match status" value="1"/>
</dbReference>
<dbReference type="Pfam" id="PF01740">
    <property type="entry name" value="STAS"/>
    <property type="match status" value="1"/>
</dbReference>
<dbReference type="PROSITE" id="PS50801">
    <property type="entry name" value="STAS"/>
    <property type="match status" value="1"/>
</dbReference>
<evidence type="ECO:0000256" key="6">
    <source>
        <dbReference type="SAM" id="Phobius"/>
    </source>
</evidence>
<dbReference type="RefSeq" id="WP_238710871.1">
    <property type="nucleotide sequence ID" value="NZ_JAAGNX010000003.1"/>
</dbReference>
<feature type="transmembrane region" description="Helical" evidence="6">
    <location>
        <begin position="124"/>
        <end position="141"/>
    </location>
</feature>
<keyword evidence="10" id="KW-1185">Reference proteome</keyword>
<name>A0A6B2M3I3_9BACT</name>
<evidence type="ECO:0000259" key="7">
    <source>
        <dbReference type="PROSITE" id="PS50801"/>
    </source>
</evidence>
<evidence type="ECO:0000256" key="5">
    <source>
        <dbReference type="PROSITE-ProRule" id="PRU00703"/>
    </source>
</evidence>
<feature type="transmembrane region" description="Helical" evidence="6">
    <location>
        <begin position="360"/>
        <end position="376"/>
    </location>
</feature>
<dbReference type="Gene3D" id="3.30.750.24">
    <property type="entry name" value="STAS domain"/>
    <property type="match status" value="1"/>
</dbReference>
<dbReference type="InterPro" id="IPR001902">
    <property type="entry name" value="SLC26A/SulP_fam"/>
</dbReference>
<accession>A0A6B2M3I3</accession>
<reference evidence="9 10" key="1">
    <citation type="submission" date="2020-02" db="EMBL/GenBank/DDBJ databases">
        <title>Albibacoteraceae fam. nov., the first described family within the subdivision 4 Verrucomicrobia.</title>
        <authorList>
            <person name="Xi F."/>
        </authorList>
    </citation>
    <scope>NUCLEOTIDE SEQUENCE [LARGE SCALE GENOMIC DNA]</scope>
    <source>
        <strain evidence="9 10">CK1056</strain>
    </source>
</reference>
<dbReference type="InterPro" id="IPR000644">
    <property type="entry name" value="CBS_dom"/>
</dbReference>
<dbReference type="PANTHER" id="PTHR11814">
    <property type="entry name" value="SULFATE TRANSPORTER"/>
    <property type="match status" value="1"/>
</dbReference>
<feature type="transmembrane region" description="Helical" evidence="6">
    <location>
        <begin position="153"/>
        <end position="171"/>
    </location>
</feature>
<dbReference type="AlphaFoldDB" id="A0A6B2M3I3"/>
<evidence type="ECO:0000256" key="1">
    <source>
        <dbReference type="ARBA" id="ARBA00004141"/>
    </source>
</evidence>
<dbReference type="EMBL" id="JAAGNX010000003">
    <property type="protein sequence ID" value="NDV63571.1"/>
    <property type="molecule type" value="Genomic_DNA"/>
</dbReference>
<feature type="transmembrane region" description="Helical" evidence="6">
    <location>
        <begin position="287"/>
        <end position="310"/>
    </location>
</feature>
<evidence type="ECO:0000256" key="2">
    <source>
        <dbReference type="ARBA" id="ARBA00022692"/>
    </source>
</evidence>
<evidence type="ECO:0000259" key="8">
    <source>
        <dbReference type="PROSITE" id="PS51371"/>
    </source>
</evidence>
<feature type="transmembrane region" description="Helical" evidence="6">
    <location>
        <begin position="225"/>
        <end position="243"/>
    </location>
</feature>
<dbReference type="GO" id="GO:0016020">
    <property type="term" value="C:membrane"/>
    <property type="evidence" value="ECO:0007669"/>
    <property type="project" value="UniProtKB-SubCell"/>
</dbReference>
<keyword evidence="4 6" id="KW-0472">Membrane</keyword>
<comment type="caution">
    <text evidence="9">The sequence shown here is derived from an EMBL/GenBank/DDBJ whole genome shotgun (WGS) entry which is preliminary data.</text>
</comment>
<dbReference type="SUPFAM" id="SSF52091">
    <property type="entry name" value="SpoIIaa-like"/>
    <property type="match status" value="1"/>
</dbReference>
<dbReference type="PROSITE" id="PS51371">
    <property type="entry name" value="CBS"/>
    <property type="match status" value="1"/>
</dbReference>
<organism evidence="9 10">
    <name type="scientific">Oceanipulchritudo coccoides</name>
    <dbReference type="NCBI Taxonomy" id="2706888"/>
    <lineage>
        <taxon>Bacteria</taxon>
        <taxon>Pseudomonadati</taxon>
        <taxon>Verrucomicrobiota</taxon>
        <taxon>Opitutia</taxon>
        <taxon>Puniceicoccales</taxon>
        <taxon>Oceanipulchritudinaceae</taxon>
        <taxon>Oceanipulchritudo</taxon>
    </lineage>
</organism>
<evidence type="ECO:0000256" key="4">
    <source>
        <dbReference type="ARBA" id="ARBA00023136"/>
    </source>
</evidence>
<dbReference type="Pfam" id="PF00571">
    <property type="entry name" value="CBS"/>
    <property type="match status" value="1"/>
</dbReference>
<evidence type="ECO:0000313" key="10">
    <source>
        <dbReference type="Proteomes" id="UP000478417"/>
    </source>
</evidence>
<feature type="domain" description="CBS" evidence="8">
    <location>
        <begin position="709"/>
        <end position="765"/>
    </location>
</feature>
<dbReference type="GO" id="GO:0055085">
    <property type="term" value="P:transmembrane transport"/>
    <property type="evidence" value="ECO:0007669"/>
    <property type="project" value="InterPro"/>
</dbReference>
<proteinExistence type="predicted"/>
<dbReference type="InterPro" id="IPR046342">
    <property type="entry name" value="CBS_dom_sf"/>
</dbReference>
<dbReference type="Pfam" id="PF00916">
    <property type="entry name" value="Sulfate_transp"/>
    <property type="match status" value="1"/>
</dbReference>
<feature type="transmembrane region" description="Helical" evidence="6">
    <location>
        <begin position="45"/>
        <end position="65"/>
    </location>
</feature>
<gene>
    <name evidence="9" type="ORF">G0Q06_13990</name>
</gene>
<protein>
    <submittedName>
        <fullName evidence="9">STAS domain-containing protein</fullName>
    </submittedName>
</protein>
<feature type="transmembrane region" description="Helical" evidence="6">
    <location>
        <begin position="71"/>
        <end position="88"/>
    </location>
</feature>
<keyword evidence="2 6" id="KW-0812">Transmembrane</keyword>
<keyword evidence="5" id="KW-0129">CBS domain</keyword>